<proteinExistence type="predicted"/>
<dbReference type="RefSeq" id="WP_354662634.1">
    <property type="nucleotide sequence ID" value="NZ_JBEXAC010000002.1"/>
</dbReference>
<keyword evidence="2" id="KW-1185">Reference proteome</keyword>
<dbReference type="SUPFAM" id="SSF55961">
    <property type="entry name" value="Bet v1-like"/>
    <property type="match status" value="1"/>
</dbReference>
<protein>
    <submittedName>
        <fullName evidence="1">SRPBCC domain-containing protein</fullName>
    </submittedName>
</protein>
<dbReference type="Proteomes" id="UP001549749">
    <property type="component" value="Unassembled WGS sequence"/>
</dbReference>
<dbReference type="EMBL" id="JBEXAC010000002">
    <property type="protein sequence ID" value="MET7000074.1"/>
    <property type="molecule type" value="Genomic_DNA"/>
</dbReference>
<evidence type="ECO:0000313" key="2">
    <source>
        <dbReference type="Proteomes" id="UP001549749"/>
    </source>
</evidence>
<reference evidence="1 2" key="1">
    <citation type="submission" date="2024-06" db="EMBL/GenBank/DDBJ databases">
        <title>Chitinophaga defluvii sp. nov., isolated from municipal sewage.</title>
        <authorList>
            <person name="Zhang L."/>
        </authorList>
    </citation>
    <scope>NUCLEOTIDE SEQUENCE [LARGE SCALE GENOMIC DNA]</scope>
    <source>
        <strain evidence="1 2">H8</strain>
    </source>
</reference>
<comment type="caution">
    <text evidence="1">The sequence shown here is derived from an EMBL/GenBank/DDBJ whole genome shotgun (WGS) entry which is preliminary data.</text>
</comment>
<evidence type="ECO:0000313" key="1">
    <source>
        <dbReference type="EMBL" id="MET7000074.1"/>
    </source>
</evidence>
<sequence>MKKLTFHITIDAPREKVWNTLWDDTTYRIWTVPFNPSSRAETDWQKGSKVLFLGDTDEGMLSTIADNIPNQFMSIKHLGVVNKGGIEDMTSAHAQQWHGAMENYTLKTVDGKTTLDVETDTTEEFYDYFQETWPKAMDKIKELSEQQN</sequence>
<name>A0ABV2TAM6_9BACT</name>
<accession>A0ABV2TAM6</accession>
<organism evidence="1 2">
    <name type="scientific">Chitinophaga defluvii</name>
    <dbReference type="NCBI Taxonomy" id="3163343"/>
    <lineage>
        <taxon>Bacteria</taxon>
        <taxon>Pseudomonadati</taxon>
        <taxon>Bacteroidota</taxon>
        <taxon>Chitinophagia</taxon>
        <taxon>Chitinophagales</taxon>
        <taxon>Chitinophagaceae</taxon>
        <taxon>Chitinophaga</taxon>
    </lineage>
</organism>
<gene>
    <name evidence="1" type="ORF">ABR189_21975</name>
</gene>
<dbReference type="Gene3D" id="3.30.530.20">
    <property type="match status" value="1"/>
</dbReference>
<dbReference type="CDD" id="cd07814">
    <property type="entry name" value="SRPBCC_CalC_Aha1-like"/>
    <property type="match status" value="1"/>
</dbReference>
<dbReference type="InterPro" id="IPR023393">
    <property type="entry name" value="START-like_dom_sf"/>
</dbReference>